<protein>
    <recommendedName>
        <fullName evidence="4">HipA-like C-terminal domain-containing protein</fullName>
    </recommendedName>
</protein>
<dbReference type="RefSeq" id="WP_353567700.1">
    <property type="nucleotide sequence ID" value="NZ_BAABRI010000016.1"/>
</dbReference>
<proteinExistence type="inferred from homology"/>
<dbReference type="Pfam" id="PF07804">
    <property type="entry name" value="HipA_C"/>
    <property type="match status" value="1"/>
</dbReference>
<comment type="caution">
    <text evidence="5">The sequence shown here is derived from an EMBL/GenBank/DDBJ whole genome shotgun (WGS) entry which is preliminary data.</text>
</comment>
<evidence type="ECO:0000313" key="6">
    <source>
        <dbReference type="Proteomes" id="UP001476282"/>
    </source>
</evidence>
<evidence type="ECO:0000256" key="3">
    <source>
        <dbReference type="ARBA" id="ARBA00022777"/>
    </source>
</evidence>
<comment type="similarity">
    <text evidence="1">Belongs to the HipA Ser/Thr kinase family.</text>
</comment>
<gene>
    <name evidence="5" type="ORF">Hsar01_02823</name>
</gene>
<dbReference type="InterPro" id="IPR052028">
    <property type="entry name" value="HipA_Ser/Thr_kinase"/>
</dbReference>
<dbReference type="PANTHER" id="PTHR37419:SF8">
    <property type="entry name" value="TOXIN YJJJ"/>
    <property type="match status" value="1"/>
</dbReference>
<organism evidence="5 6">
    <name type="scientific">Haloferula sargassicola</name>
    <dbReference type="NCBI Taxonomy" id="490096"/>
    <lineage>
        <taxon>Bacteria</taxon>
        <taxon>Pseudomonadati</taxon>
        <taxon>Verrucomicrobiota</taxon>
        <taxon>Verrucomicrobiia</taxon>
        <taxon>Verrucomicrobiales</taxon>
        <taxon>Verrucomicrobiaceae</taxon>
        <taxon>Haloferula</taxon>
    </lineage>
</organism>
<keyword evidence="3" id="KW-0418">Kinase</keyword>
<keyword evidence="6" id="KW-1185">Reference proteome</keyword>
<sequence>MTTSKCFVWRWLPGATQPVVAGELQFDDRGRQAFVYGRSYLERPNAEPIYEPELPLRRGRHEPVNGLDHFSCLRDAAPDAWGRKVIENRIFGRGGMDVSRRLTESTYLLESVSDRTGALDFQTSASEYIPRDLDAASMEQLLEAAELLATDRPIPPELEDALRHGTSIGGARPKAAITCEKAKYVAKFSVSNDNFPIVKAEYIAMTLAARLGLNVAGVSLEKAAGKDVLLVERFDRDCTASGWCRRAFVSGLTVLGLDEKWAREATYPDMADQLRLQGSTFKKDATELFSRMVFNVLMGNTDDHARNHSFFVEGATLRLTPAYDITPFPRAGGEAGHGMKITRQSNLSRIRLCLDAATEFGLPEADARGIVETQIRGIIEHFDRLCEETAMGPAAHAQLRRRAVLNPDIFSECEELDPGDW</sequence>
<evidence type="ECO:0000256" key="1">
    <source>
        <dbReference type="ARBA" id="ARBA00010164"/>
    </source>
</evidence>
<evidence type="ECO:0000313" key="5">
    <source>
        <dbReference type="EMBL" id="GAA5483589.1"/>
    </source>
</evidence>
<reference evidence="5 6" key="1">
    <citation type="submission" date="2024-02" db="EMBL/GenBank/DDBJ databases">
        <title>Haloferula sargassicola NBRC 104335.</title>
        <authorList>
            <person name="Ichikawa N."/>
            <person name="Katano-Makiyama Y."/>
            <person name="Hidaka K."/>
        </authorList>
    </citation>
    <scope>NUCLEOTIDE SEQUENCE [LARGE SCALE GENOMIC DNA]</scope>
    <source>
        <strain evidence="5 6">NBRC 104335</strain>
    </source>
</reference>
<feature type="domain" description="HipA-like C-terminal" evidence="4">
    <location>
        <begin position="166"/>
        <end position="377"/>
    </location>
</feature>
<dbReference type="InterPro" id="IPR012893">
    <property type="entry name" value="HipA-like_C"/>
</dbReference>
<name>A0ABP9UW79_9BACT</name>
<dbReference type="EMBL" id="BAABRI010000016">
    <property type="protein sequence ID" value="GAA5483589.1"/>
    <property type="molecule type" value="Genomic_DNA"/>
</dbReference>
<keyword evidence="2" id="KW-0808">Transferase</keyword>
<dbReference type="PANTHER" id="PTHR37419">
    <property type="entry name" value="SERINE/THREONINE-PROTEIN KINASE TOXIN HIPA"/>
    <property type="match status" value="1"/>
</dbReference>
<accession>A0ABP9UW79</accession>
<evidence type="ECO:0000256" key="2">
    <source>
        <dbReference type="ARBA" id="ARBA00022679"/>
    </source>
</evidence>
<dbReference type="Proteomes" id="UP001476282">
    <property type="component" value="Unassembled WGS sequence"/>
</dbReference>
<evidence type="ECO:0000259" key="4">
    <source>
        <dbReference type="Pfam" id="PF07804"/>
    </source>
</evidence>